<evidence type="ECO:0000256" key="7">
    <source>
        <dbReference type="ARBA" id="ARBA00022927"/>
    </source>
</evidence>
<evidence type="ECO:0000256" key="3">
    <source>
        <dbReference type="ARBA" id="ARBA00022448"/>
    </source>
</evidence>
<organism evidence="12">
    <name type="scientific">Apis mellifera</name>
    <name type="common">Honeybee</name>
    <dbReference type="NCBI Taxonomy" id="7460"/>
    <lineage>
        <taxon>Eukaryota</taxon>
        <taxon>Metazoa</taxon>
        <taxon>Ecdysozoa</taxon>
        <taxon>Arthropoda</taxon>
        <taxon>Hexapoda</taxon>
        <taxon>Insecta</taxon>
        <taxon>Pterygota</taxon>
        <taxon>Neoptera</taxon>
        <taxon>Endopterygota</taxon>
        <taxon>Hymenoptera</taxon>
        <taxon>Apocrita</taxon>
        <taxon>Aculeata</taxon>
        <taxon>Apoidea</taxon>
        <taxon>Anthophila</taxon>
        <taxon>Apidae</taxon>
        <taxon>Apis</taxon>
    </lineage>
</organism>
<reference evidence="12" key="1">
    <citation type="submission" date="2021-01" db="UniProtKB">
        <authorList>
            <consortium name="EnsemblMetazoa"/>
        </authorList>
    </citation>
    <scope>IDENTIFICATION</scope>
    <source>
        <strain evidence="12">DH4</strain>
    </source>
</reference>
<dbReference type="InterPro" id="IPR026112">
    <property type="entry name" value="AMN"/>
</dbReference>
<dbReference type="GeneID" id="100577135"/>
<evidence type="ECO:0000256" key="8">
    <source>
        <dbReference type="ARBA" id="ARBA00022989"/>
    </source>
</evidence>
<name>A0A7M7GBM2_APIME</name>
<evidence type="ECO:0000313" key="13">
    <source>
        <dbReference type="Proteomes" id="UP000005203"/>
    </source>
</evidence>
<dbReference type="GO" id="GO:0016324">
    <property type="term" value="C:apical plasma membrane"/>
    <property type="evidence" value="ECO:0007669"/>
    <property type="project" value="TreeGrafter"/>
</dbReference>
<evidence type="ECO:0000256" key="5">
    <source>
        <dbReference type="ARBA" id="ARBA00022692"/>
    </source>
</evidence>
<evidence type="ECO:0000256" key="10">
    <source>
        <dbReference type="SAM" id="MobiDB-lite"/>
    </source>
</evidence>
<dbReference type="OrthoDB" id="10067964at2759"/>
<evidence type="ECO:0000313" key="12">
    <source>
        <dbReference type="EnsemblMetazoa" id="XP_003250135"/>
    </source>
</evidence>
<dbReference type="Pfam" id="PF14828">
    <property type="entry name" value="Amnionless"/>
    <property type="match status" value="1"/>
</dbReference>
<evidence type="ECO:0000313" key="14">
    <source>
        <dbReference type="RefSeq" id="XP_003250135.2"/>
    </source>
</evidence>
<dbReference type="GO" id="GO:0006898">
    <property type="term" value="P:receptor-mediated endocytosis"/>
    <property type="evidence" value="ECO:0007669"/>
    <property type="project" value="TreeGrafter"/>
</dbReference>
<evidence type="ECO:0000256" key="9">
    <source>
        <dbReference type="ARBA" id="ARBA00023136"/>
    </source>
</evidence>
<feature type="compositionally biased region" description="Basic and acidic residues" evidence="10">
    <location>
        <begin position="419"/>
        <end position="429"/>
    </location>
</feature>
<evidence type="ECO:0000256" key="6">
    <source>
        <dbReference type="ARBA" id="ARBA00022729"/>
    </source>
</evidence>
<sequence length="481" mass="54768">MKVKILREIRTIWIFLALMLKSSICVEKYWLPNLEWETAENWIGGRVPELDSYVTFPLDMRHAVGIGKSENLRLSGIDLARTGSLVLSRNGRLQLIEPRKSSKEMKSQWSRSGHLFWADPENWNGSSEAAPHLEQVPCRQDTVVLPEKGRVFSVLLPMKSIEVRSVRTIDEKYPYTAWQWADLETGREFEKGISTVRYADYNCGKCSCQDDPNGYYLEEICAIQRPKCGYSPCEYPLWVEGHCCRYCGGRLSLTEKTSLSLVQAAADEALEGRAEKLVWHVRRTWNGGVEVLIKKKGDYSEIDILEGLEDVKRTLSNMKIEIFTAEVTGAALRENGATVTLASLFVTPLILLALLFIVFLYFGYSYRQILMACTQIFSSIRDGVRVDKNQAGKPFGFARFENISEGNVRIAEVASEPNLENKETDKKDSSSGGRFENPLYRSKRKGRKEEEKVLDMEKPLSLATLKDRVEEDQIEEVDLDQ</sequence>
<keyword evidence="7" id="KW-0653">Protein transport</keyword>
<evidence type="ECO:0000256" key="4">
    <source>
        <dbReference type="ARBA" id="ARBA00022475"/>
    </source>
</evidence>
<dbReference type="GO" id="GO:0015031">
    <property type="term" value="P:protein transport"/>
    <property type="evidence" value="ECO:0007669"/>
    <property type="project" value="UniProtKB-KW"/>
</dbReference>
<proteinExistence type="predicted"/>
<accession>A0A8B6XX25</accession>
<comment type="subcellular location">
    <subcellularLocation>
        <location evidence="1">Cell membrane</location>
        <topology evidence="1">Single-pass type I membrane protein</topology>
    </subcellularLocation>
</comment>
<evidence type="ECO:0000256" key="2">
    <source>
        <dbReference type="ARBA" id="ARBA00021200"/>
    </source>
</evidence>
<dbReference type="Proteomes" id="UP000005203">
    <property type="component" value="Linkage group LG8"/>
</dbReference>
<feature type="region of interest" description="Disordered" evidence="10">
    <location>
        <begin position="414"/>
        <end position="454"/>
    </location>
</feature>
<dbReference type="GO" id="GO:0030139">
    <property type="term" value="C:endocytic vesicle"/>
    <property type="evidence" value="ECO:0007669"/>
    <property type="project" value="TreeGrafter"/>
</dbReference>
<protein>
    <recommendedName>
        <fullName evidence="2">Protein amnionless</fullName>
    </recommendedName>
</protein>
<feature type="transmembrane region" description="Helical" evidence="11">
    <location>
        <begin position="341"/>
        <end position="362"/>
    </location>
</feature>
<reference evidence="14" key="2">
    <citation type="submission" date="2025-04" db="UniProtKB">
        <authorList>
            <consortium name="RefSeq"/>
        </authorList>
    </citation>
    <scope>IDENTIFICATION</scope>
    <source>
        <strain evidence="14">DH4</strain>
        <tissue evidence="14">Whole body</tissue>
    </source>
</reference>
<keyword evidence="9 11" id="KW-0472">Membrane</keyword>
<keyword evidence="4" id="KW-1003">Cell membrane</keyword>
<dbReference type="EnsemblMetazoa" id="XM_003250087">
    <property type="protein sequence ID" value="XP_003250135"/>
    <property type="gene ID" value="LOC100577135"/>
</dbReference>
<dbReference type="PANTHER" id="PTHR14995">
    <property type="entry name" value="AMNIONLESS"/>
    <property type="match status" value="1"/>
</dbReference>
<gene>
    <name evidence="14" type="primary">LOC100577135</name>
</gene>
<keyword evidence="8 11" id="KW-1133">Transmembrane helix</keyword>
<accession>A0A7M7GBM2</accession>
<keyword evidence="6" id="KW-0732">Signal</keyword>
<dbReference type="KEGG" id="ame:100577135"/>
<evidence type="ECO:0000256" key="11">
    <source>
        <dbReference type="SAM" id="Phobius"/>
    </source>
</evidence>
<keyword evidence="13" id="KW-1185">Reference proteome</keyword>
<keyword evidence="5 11" id="KW-0812">Transmembrane</keyword>
<dbReference type="PANTHER" id="PTHR14995:SF2">
    <property type="entry name" value="PROTEIN AMNIONLESS"/>
    <property type="match status" value="1"/>
</dbReference>
<evidence type="ECO:0000256" key="1">
    <source>
        <dbReference type="ARBA" id="ARBA00004251"/>
    </source>
</evidence>
<dbReference type="AlphaFoldDB" id="A0A7M7GBM2"/>
<keyword evidence="3" id="KW-0813">Transport</keyword>
<dbReference type="RefSeq" id="XP_003250135.2">
    <property type="nucleotide sequence ID" value="XM_003250087.4"/>
</dbReference>